<keyword evidence="5 7" id="KW-0238">DNA-binding</keyword>
<organism evidence="10 11">
    <name type="scientific">Akkermansia glycaniphila</name>
    <dbReference type="NCBI Taxonomy" id="1679444"/>
    <lineage>
        <taxon>Bacteria</taxon>
        <taxon>Pseudomonadati</taxon>
        <taxon>Verrucomicrobiota</taxon>
        <taxon>Verrucomicrobiia</taxon>
        <taxon>Verrucomicrobiales</taxon>
        <taxon>Akkermansiaceae</taxon>
        <taxon>Akkermansia</taxon>
    </lineage>
</organism>
<dbReference type="Gene3D" id="3.30.1360.40">
    <property type="match status" value="1"/>
</dbReference>
<dbReference type="Gene3D" id="2.120.10.90">
    <property type="entry name" value="DNA gyrase/topoisomerase IV, subunit A, C-terminal"/>
    <property type="match status" value="1"/>
</dbReference>
<dbReference type="InterPro" id="IPR050220">
    <property type="entry name" value="Type_II_DNA_Topoisomerases"/>
</dbReference>
<dbReference type="Pfam" id="PF00521">
    <property type="entry name" value="DNA_topoisoIV"/>
    <property type="match status" value="1"/>
</dbReference>
<feature type="compositionally biased region" description="Low complexity" evidence="8">
    <location>
        <begin position="856"/>
        <end position="874"/>
    </location>
</feature>
<dbReference type="GO" id="GO:0009330">
    <property type="term" value="C:DNA topoisomerase type II (double strand cut, ATP-hydrolyzing) complex"/>
    <property type="evidence" value="ECO:0007669"/>
    <property type="project" value="TreeGrafter"/>
</dbReference>
<evidence type="ECO:0000256" key="5">
    <source>
        <dbReference type="ARBA" id="ARBA00023125"/>
    </source>
</evidence>
<evidence type="ECO:0000256" key="4">
    <source>
        <dbReference type="ARBA" id="ARBA00023029"/>
    </source>
</evidence>
<dbReference type="EMBL" id="LT629973">
    <property type="protein sequence ID" value="SEH88255.1"/>
    <property type="molecule type" value="Genomic_DNA"/>
</dbReference>
<dbReference type="GO" id="GO:0003677">
    <property type="term" value="F:DNA binding"/>
    <property type="evidence" value="ECO:0007669"/>
    <property type="project" value="UniProtKB-UniRule"/>
</dbReference>
<dbReference type="InterPro" id="IPR013760">
    <property type="entry name" value="Topo_IIA-like_dom_sf"/>
</dbReference>
<dbReference type="SUPFAM" id="SSF101904">
    <property type="entry name" value="GyrA/ParC C-terminal domain-like"/>
    <property type="match status" value="1"/>
</dbReference>
<dbReference type="InterPro" id="IPR006691">
    <property type="entry name" value="GyrA/parC_rep"/>
</dbReference>
<dbReference type="NCBIfam" id="TIGR01063">
    <property type="entry name" value="gyrA"/>
    <property type="match status" value="1"/>
</dbReference>
<dbReference type="GO" id="GO:0006265">
    <property type="term" value="P:DNA topological change"/>
    <property type="evidence" value="ECO:0007669"/>
    <property type="project" value="UniProtKB-UniRule"/>
</dbReference>
<evidence type="ECO:0000256" key="2">
    <source>
        <dbReference type="ARBA" id="ARBA00008263"/>
    </source>
</evidence>
<dbReference type="GO" id="GO:0005737">
    <property type="term" value="C:cytoplasm"/>
    <property type="evidence" value="ECO:0007669"/>
    <property type="project" value="TreeGrafter"/>
</dbReference>
<keyword evidence="6 7" id="KW-0413">Isomerase</keyword>
<accession>A0A1C7PF04</accession>
<dbReference type="PATRIC" id="fig|1679444.3.peg.1427"/>
<comment type="catalytic activity">
    <reaction evidence="1 7">
        <text>ATP-dependent breakage, passage and rejoining of double-stranded DNA.</text>
        <dbReference type="EC" id="5.6.2.2"/>
    </reaction>
</comment>
<evidence type="ECO:0000256" key="6">
    <source>
        <dbReference type="ARBA" id="ARBA00023235"/>
    </source>
</evidence>
<evidence type="ECO:0000259" key="9">
    <source>
        <dbReference type="PROSITE" id="PS52040"/>
    </source>
</evidence>
<evidence type="ECO:0000256" key="7">
    <source>
        <dbReference type="PROSITE-ProRule" id="PRU01384"/>
    </source>
</evidence>
<dbReference type="GO" id="GO:0005524">
    <property type="term" value="F:ATP binding"/>
    <property type="evidence" value="ECO:0007669"/>
    <property type="project" value="InterPro"/>
</dbReference>
<evidence type="ECO:0000256" key="1">
    <source>
        <dbReference type="ARBA" id="ARBA00000185"/>
    </source>
</evidence>
<evidence type="ECO:0000313" key="11">
    <source>
        <dbReference type="Proteomes" id="UP000176204"/>
    </source>
</evidence>
<dbReference type="InterPro" id="IPR013758">
    <property type="entry name" value="Topo_IIA_A/C_ab"/>
</dbReference>
<dbReference type="FunFam" id="3.30.1360.40:FF:000002">
    <property type="entry name" value="DNA gyrase subunit A"/>
    <property type="match status" value="1"/>
</dbReference>
<evidence type="ECO:0000256" key="3">
    <source>
        <dbReference type="ARBA" id="ARBA00012895"/>
    </source>
</evidence>
<feature type="active site" description="O-(5'-phospho-DNA)-tyrosine intermediate" evidence="7">
    <location>
        <position position="120"/>
    </location>
</feature>
<feature type="domain" description="Topo IIA-type catalytic" evidence="9">
    <location>
        <begin position="32"/>
        <end position="519"/>
    </location>
</feature>
<dbReference type="Gene3D" id="1.10.268.10">
    <property type="entry name" value="Topoisomerase, domain 3"/>
    <property type="match status" value="1"/>
</dbReference>
<feature type="region of interest" description="Disordered" evidence="8">
    <location>
        <begin position="843"/>
        <end position="874"/>
    </location>
</feature>
<dbReference type="SMART" id="SM00434">
    <property type="entry name" value="TOP4c"/>
    <property type="match status" value="1"/>
</dbReference>
<dbReference type="PANTHER" id="PTHR43493:SF5">
    <property type="entry name" value="DNA GYRASE SUBUNIT A, CHLOROPLASTIC_MITOCHONDRIAL"/>
    <property type="match status" value="1"/>
</dbReference>
<evidence type="ECO:0000256" key="8">
    <source>
        <dbReference type="SAM" id="MobiDB-lite"/>
    </source>
</evidence>
<dbReference type="InterPro" id="IPR002205">
    <property type="entry name" value="Topo_IIA_dom_A"/>
</dbReference>
<dbReference type="AlphaFoldDB" id="A0A1C7PF04"/>
<dbReference type="KEGG" id="agl:PYTT_1431"/>
<dbReference type="RefSeq" id="WP_067771627.1">
    <property type="nucleotide sequence ID" value="NZ_LIGX01000001.1"/>
</dbReference>
<protein>
    <recommendedName>
        <fullName evidence="3">DNA topoisomerase (ATP-hydrolyzing)</fullName>
        <ecNumber evidence="3">5.6.2.2</ecNumber>
    </recommendedName>
</protein>
<dbReference type="PANTHER" id="PTHR43493">
    <property type="entry name" value="DNA GYRASE/TOPOISOMERASE SUBUNIT A"/>
    <property type="match status" value="1"/>
</dbReference>
<keyword evidence="4 7" id="KW-0799">Topoisomerase</keyword>
<keyword evidence="11" id="KW-1185">Reference proteome</keyword>
<dbReference type="Proteomes" id="UP000176204">
    <property type="component" value="Chromosome I"/>
</dbReference>
<dbReference type="PROSITE" id="PS52040">
    <property type="entry name" value="TOPO_IIA"/>
    <property type="match status" value="1"/>
</dbReference>
<comment type="similarity">
    <text evidence="2">Belongs to the type II topoisomerase GyrA/ParC subunit family.</text>
</comment>
<dbReference type="CDD" id="cd00187">
    <property type="entry name" value="TOP4c"/>
    <property type="match status" value="1"/>
</dbReference>
<dbReference type="GO" id="GO:0003918">
    <property type="term" value="F:DNA topoisomerase type II (double strand cut, ATP-hydrolyzing) activity"/>
    <property type="evidence" value="ECO:0007669"/>
    <property type="project" value="UniProtKB-EC"/>
</dbReference>
<dbReference type="FunFam" id="2.120.10.90:FF:000005">
    <property type="entry name" value="DNA topoisomerase 4 subunit A"/>
    <property type="match status" value="1"/>
</dbReference>
<dbReference type="NCBIfam" id="NF004044">
    <property type="entry name" value="PRK05561.1"/>
    <property type="match status" value="1"/>
</dbReference>
<gene>
    <name evidence="10" type="ORF">PYTT_1431</name>
</gene>
<evidence type="ECO:0000313" key="10">
    <source>
        <dbReference type="EMBL" id="SEH88255.1"/>
    </source>
</evidence>
<dbReference type="InterPro" id="IPR013757">
    <property type="entry name" value="Topo_IIA_A_a_sf"/>
</dbReference>
<dbReference type="OrthoDB" id="9806486at2"/>
<dbReference type="EC" id="5.6.2.2" evidence="3"/>
<dbReference type="InterPro" id="IPR035516">
    <property type="entry name" value="Gyrase/topoIV_suA_C"/>
</dbReference>
<dbReference type="STRING" id="1679444.PYTT_1431"/>
<dbReference type="Gene3D" id="3.90.199.10">
    <property type="entry name" value="Topoisomerase II, domain 5"/>
    <property type="match status" value="1"/>
</dbReference>
<name>A0A1C7PF04_9BACT</name>
<dbReference type="Pfam" id="PF03989">
    <property type="entry name" value="DNA_gyraseA_C"/>
    <property type="match status" value="6"/>
</dbReference>
<dbReference type="NCBIfam" id="NF004043">
    <property type="entry name" value="PRK05560.1"/>
    <property type="match status" value="1"/>
</dbReference>
<reference evidence="11" key="1">
    <citation type="submission" date="2016-09" db="EMBL/GenBank/DDBJ databases">
        <authorList>
            <person name="Koehorst J."/>
        </authorList>
    </citation>
    <scope>NUCLEOTIDE SEQUENCE [LARGE SCALE GENOMIC DNA]</scope>
</reference>
<proteinExistence type="inferred from homology"/>
<dbReference type="SUPFAM" id="SSF56719">
    <property type="entry name" value="Type II DNA topoisomerase"/>
    <property type="match status" value="1"/>
</dbReference>
<sequence length="874" mass="96343">MENNRIRPVDVASELSTSFLDYSMSVIISRALPDVRDGLKPSQRRILYAMKELNLSPGGKTRKCSKIVGDTMGNYHPHGDQAIYGTLVNMAQNWSMRDILVIGQGNFGTPDGDPAAASRYTEAKLSGMGLALMADLDKDTVDFVPTYDNEHTEPVVFPSAFPNLLVNGGTGIAVGMATNMAPHNLGEVVDGICATIDNPQMTANDLRAYIKGPDFPTGGDILGYSGIDNYFRTGRGSVRIRGKIDIEQTDSGKDLLIIREVPYGVNRAALQERIAELYKEKILTDISGIRDLSDEITCIEIELKRDARPQVVVNQLYKLTAMETSFSVNMLAIHDNRPKTLTMLDAINFYIEHRREVVVRRTRYLLGEAEKDAERLEAFLLALGHMDDFIRIIRESKNRDEARERLQAYTFSTQTAEQLGILIRSQASVQGDRYVFTDRQVNSILDLRLYQLTALENDKISGDYAELLVRIKDYLDILANESRVLGIVKSELIAIKDKYATPRITRIIPFEGDMAIEDLIPNDTMIVTITHSGYIKRTSSAEYRVQARGGKGVKAATTKGAKKDAEADFIEHLFAAQNHDYLMFFTNTGRVYVDRVYEIDEAARSAQGRSIKNLLDLQPEEAIAAILRLERKVDDNGNDITFAEGSGNVVFATKDGTVKKTSLNDFVNYRKAGIIAINLEEGNSLVNAALTTGGNEVVLVTHDGMSIRFPEDDLRTQGRNTIGVRGIRPRTGDYVVALAIVDPTKTLLVASENGLGKRTPFDEYRVQSRGGTGVKTMNCTEKTGKVVSATVVSDEDELMLMTTAGQSVRIKVATIRETGRATQGVKLMTLASNERIQDISIVIPDDEDELPETDAAGEPAEGGESAPAQEPAAE</sequence>